<protein>
    <submittedName>
        <fullName evidence="3">Uncharacterized protein</fullName>
    </submittedName>
</protein>
<comment type="caution">
    <text evidence="3">The sequence shown here is derived from an EMBL/GenBank/DDBJ whole genome shotgun (WGS) entry which is preliminary data.</text>
</comment>
<evidence type="ECO:0000313" key="3">
    <source>
        <dbReference type="EMBL" id="EPY16353.1"/>
    </source>
</evidence>
<gene>
    <name evidence="3" type="ORF">STCU_11372</name>
</gene>
<feature type="coiled-coil region" evidence="1">
    <location>
        <begin position="118"/>
        <end position="146"/>
    </location>
</feature>
<organism evidence="3 4">
    <name type="scientific">Strigomonas culicis</name>
    <dbReference type="NCBI Taxonomy" id="28005"/>
    <lineage>
        <taxon>Eukaryota</taxon>
        <taxon>Discoba</taxon>
        <taxon>Euglenozoa</taxon>
        <taxon>Kinetoplastea</taxon>
        <taxon>Metakinetoplastina</taxon>
        <taxon>Trypanosomatida</taxon>
        <taxon>Trypanosomatidae</taxon>
        <taxon>Strigomonadinae</taxon>
        <taxon>Strigomonas</taxon>
    </lineage>
</organism>
<dbReference type="EMBL" id="ATMH01011327">
    <property type="protein sequence ID" value="EPY16353.1"/>
    <property type="molecule type" value="Genomic_DNA"/>
</dbReference>
<evidence type="ECO:0000256" key="1">
    <source>
        <dbReference type="SAM" id="Coils"/>
    </source>
</evidence>
<proteinExistence type="predicted"/>
<accession>S9TIZ6</accession>
<keyword evidence="4" id="KW-1185">Reference proteome</keyword>
<evidence type="ECO:0000313" key="4">
    <source>
        <dbReference type="Proteomes" id="UP000015354"/>
    </source>
</evidence>
<sequence length="155" mass="16709">MISIAHPPTERGAAAARHKGAEGLRTPSSHSRRERAGVDNGSDMRGDVTPYSAGGISDICSPNSSIDSATLTDGPLRTSILDHHQASGLTFSFPRAPVCDDQGHRGSNMSRRCLPAHIREAQETMLRKREANAAALREARRALETAQLQERKCAL</sequence>
<evidence type="ECO:0000256" key="2">
    <source>
        <dbReference type="SAM" id="MobiDB-lite"/>
    </source>
</evidence>
<name>S9TIZ6_9TRYP</name>
<feature type="region of interest" description="Disordered" evidence="2">
    <location>
        <begin position="1"/>
        <end position="74"/>
    </location>
</feature>
<dbReference type="AlphaFoldDB" id="S9TIZ6"/>
<feature type="compositionally biased region" description="Basic and acidic residues" evidence="2">
    <location>
        <begin position="34"/>
        <end position="46"/>
    </location>
</feature>
<feature type="compositionally biased region" description="Polar residues" evidence="2">
    <location>
        <begin position="60"/>
        <end position="71"/>
    </location>
</feature>
<dbReference type="Proteomes" id="UP000015354">
    <property type="component" value="Unassembled WGS sequence"/>
</dbReference>
<keyword evidence="1" id="KW-0175">Coiled coil</keyword>
<reference evidence="3 4" key="1">
    <citation type="journal article" date="2013" name="PLoS ONE">
        <title>Predicting the Proteins of Angomonas deanei, Strigomonas culicis and Their Respective Endosymbionts Reveals New Aspects of the Trypanosomatidae Family.</title>
        <authorList>
            <person name="Motta M.C."/>
            <person name="Martins A.C."/>
            <person name="de Souza S.S."/>
            <person name="Catta-Preta C.M."/>
            <person name="Silva R."/>
            <person name="Klein C.C."/>
            <person name="de Almeida L.G."/>
            <person name="de Lima Cunha O."/>
            <person name="Ciapina L.P."/>
            <person name="Brocchi M."/>
            <person name="Colabardini A.C."/>
            <person name="de Araujo Lima B."/>
            <person name="Machado C.R."/>
            <person name="de Almeida Soares C.M."/>
            <person name="Probst C.M."/>
            <person name="de Menezes C.B."/>
            <person name="Thompson C.E."/>
            <person name="Bartholomeu D.C."/>
            <person name="Gradia D.F."/>
            <person name="Pavoni D.P."/>
            <person name="Grisard E.C."/>
            <person name="Fantinatti-Garboggini F."/>
            <person name="Marchini F.K."/>
            <person name="Rodrigues-Luiz G.F."/>
            <person name="Wagner G."/>
            <person name="Goldman G.H."/>
            <person name="Fietto J.L."/>
            <person name="Elias M.C."/>
            <person name="Goldman M.H."/>
            <person name="Sagot M.F."/>
            <person name="Pereira M."/>
            <person name="Stoco P.H."/>
            <person name="de Mendonca-Neto R.P."/>
            <person name="Teixeira S.M."/>
            <person name="Maciel T.E."/>
            <person name="de Oliveira Mendes T.A."/>
            <person name="Urmenyi T.P."/>
            <person name="de Souza W."/>
            <person name="Schenkman S."/>
            <person name="de Vasconcelos A.T."/>
        </authorList>
    </citation>
    <scope>NUCLEOTIDE SEQUENCE [LARGE SCALE GENOMIC DNA]</scope>
</reference>